<gene>
    <name evidence="2" type="ORF">MF646_20805</name>
</gene>
<keyword evidence="1" id="KW-1133">Transmembrane helix</keyword>
<keyword evidence="3" id="KW-1185">Reference proteome</keyword>
<dbReference type="RefSeq" id="WP_250098422.1">
    <property type="nucleotide sequence ID" value="NZ_JAKRYL010000032.1"/>
</dbReference>
<comment type="caution">
    <text evidence="2">The sequence shown here is derived from an EMBL/GenBank/DDBJ whole genome shotgun (WGS) entry which is preliminary data.</text>
</comment>
<dbReference type="Proteomes" id="UP001139150">
    <property type="component" value="Unassembled WGS sequence"/>
</dbReference>
<keyword evidence="1" id="KW-0812">Transmembrane</keyword>
<keyword evidence="1" id="KW-0472">Membrane</keyword>
<organism evidence="2 3">
    <name type="scientific">Halalkalibacter alkaliphilus</name>
    <dbReference type="NCBI Taxonomy" id="2917993"/>
    <lineage>
        <taxon>Bacteria</taxon>
        <taxon>Bacillati</taxon>
        <taxon>Bacillota</taxon>
        <taxon>Bacilli</taxon>
        <taxon>Bacillales</taxon>
        <taxon>Bacillaceae</taxon>
        <taxon>Halalkalibacter</taxon>
    </lineage>
</organism>
<name>A0A9X2CWE2_9BACI</name>
<reference evidence="2" key="1">
    <citation type="submission" date="2022-02" db="EMBL/GenBank/DDBJ databases">
        <title>Halalkalibacter sp. nov. isolated from Lonar Lake, India.</title>
        <authorList>
            <person name="Joshi A."/>
            <person name="Thite S."/>
            <person name="Lodha T."/>
        </authorList>
    </citation>
    <scope>NUCLEOTIDE SEQUENCE</scope>
    <source>
        <strain evidence="2">MEB205</strain>
    </source>
</reference>
<evidence type="ECO:0000256" key="1">
    <source>
        <dbReference type="SAM" id="Phobius"/>
    </source>
</evidence>
<sequence length="148" mass="15502">MSNVNDYTGNWNMPAYPNAFPGTPSTVYPVYTRADPYRPPVGLNWSWRTQTWQLALDDASTRWLADAINSGSNAAAIAAGLVALGVLSAPEAGAIAVISGILKIGGGTITSANTLGGNKGVYFDIPWYVLAPGGVVAAIPALYPKARY</sequence>
<dbReference type="EMBL" id="JAKRYL010000032">
    <property type="protein sequence ID" value="MCL7749562.1"/>
    <property type="molecule type" value="Genomic_DNA"/>
</dbReference>
<evidence type="ECO:0000313" key="2">
    <source>
        <dbReference type="EMBL" id="MCL7749562.1"/>
    </source>
</evidence>
<accession>A0A9X2CWE2</accession>
<proteinExistence type="predicted"/>
<protein>
    <submittedName>
        <fullName evidence="2">Uncharacterized protein</fullName>
    </submittedName>
</protein>
<dbReference type="AlphaFoldDB" id="A0A9X2CWE2"/>
<feature type="transmembrane region" description="Helical" evidence="1">
    <location>
        <begin position="125"/>
        <end position="143"/>
    </location>
</feature>
<evidence type="ECO:0000313" key="3">
    <source>
        <dbReference type="Proteomes" id="UP001139150"/>
    </source>
</evidence>